<dbReference type="SUPFAM" id="SSF56959">
    <property type="entry name" value="Leukocidin-like"/>
    <property type="match status" value="1"/>
</dbReference>
<proteinExistence type="predicted"/>
<dbReference type="InterPro" id="IPR036435">
    <property type="entry name" value="Leukocidin/porin_MspA_sf"/>
</dbReference>
<evidence type="ECO:0000313" key="4">
    <source>
        <dbReference type="EMBL" id="GLT19167.1"/>
    </source>
</evidence>
<evidence type="ECO:0000256" key="1">
    <source>
        <dbReference type="ARBA" id="ARBA00022729"/>
    </source>
</evidence>
<dbReference type="Proteomes" id="UP001157138">
    <property type="component" value="Unassembled WGS sequence"/>
</dbReference>
<reference evidence="5" key="1">
    <citation type="journal article" date="2019" name="Int. J. Syst. Evol. Microbiol.">
        <title>The Global Catalogue of Microorganisms (GCM) 10K type strain sequencing project: providing services to taxonomists for standard genome sequencing and annotation.</title>
        <authorList>
            <consortium name="The Broad Institute Genomics Platform"/>
            <consortium name="The Broad Institute Genome Sequencing Center for Infectious Disease"/>
            <person name="Wu L."/>
            <person name="Ma J."/>
        </authorList>
    </citation>
    <scope>NUCLEOTIDE SEQUENCE [LARGE SCALE GENOMIC DNA]</scope>
    <source>
        <strain evidence="5">NBRC 108723</strain>
    </source>
</reference>
<dbReference type="CDD" id="cd23423">
    <property type="entry name" value="beta-trefoil_Ricin_hemolysin"/>
    <property type="match status" value="1"/>
</dbReference>
<dbReference type="InterPro" id="IPR000772">
    <property type="entry name" value="Ricin_B_lectin"/>
</dbReference>
<keyword evidence="1 2" id="KW-0732">Signal</keyword>
<dbReference type="InterPro" id="IPR043080">
    <property type="entry name" value="Hemolysin_N_sf"/>
</dbReference>
<sequence length="639" mass="70321">MLSNKKKTLIAIAVSSCLAWSTANASIDEPQGVSVQILSSLQNSSQVSYINASYWLSGEFEPPTMTVIKNNVLNLERRYLIDFSTIEDLSQKLEAKKLLSSKTGLSFTSDFLVIAPHKGELLYTPLEDENDPNAFRLEAPLTAALRDGSANVNSEDESLPHVAFYLNVNRPITDQECTFNTSHLFDGRGQRVFCDNANISLIYRVIMERSLPHGKSGSATPDAKIVRISLDDDTSGVGIHLNENLDHVSSQIDLGADYGALAGAAAAGPFAPVVAIGTLIGLGASGQDYNTYDGYVTDWATDAIAQDYQFTFSASNDKAKILRTVPRENLNAKFSSTEVSGFELGVSAGADVGPDGPKGSLGATASYSQQLRFTFDTQDYRVERSGTDAQNIKFKWVRDQYATAESMLSLWTDPLWDNVYPLDTSLIHSIGYTGFVPKMEVIYTADPDATGKTEFSIDSSVNIRPIYNGTYKHTITHHSYHGFENDGRRRINETVSFEVNWDHPVFSGGRPVTLQLGGFNNRCIVVNKDGAIAAEVCDSTKDTQSFIFDKSGRYMSVNDMTMCLDGESLDKLQTCNQSLSQRWTWKENSDHLVNDFNNQNLGHDKSTGKLGLYSQEKDSDQVSLRTITTYANVFNADSQ</sequence>
<name>A0ABQ6F398_9VIBR</name>
<dbReference type="InterPro" id="IPR035992">
    <property type="entry name" value="Ricin_B-like_lectins"/>
</dbReference>
<gene>
    <name evidence="4" type="primary">hlyA</name>
    <name evidence="4" type="ORF">GCM10007938_29490</name>
</gene>
<dbReference type="SUPFAM" id="SSF50370">
    <property type="entry name" value="Ricin B-like lectins"/>
    <property type="match status" value="1"/>
</dbReference>
<dbReference type="RefSeq" id="WP_284193031.1">
    <property type="nucleotide sequence ID" value="NZ_BSPW01000067.1"/>
</dbReference>
<feature type="signal peptide" evidence="2">
    <location>
        <begin position="1"/>
        <end position="25"/>
    </location>
</feature>
<protein>
    <submittedName>
        <fullName evidence="4">Hemolysin</fullName>
    </submittedName>
</protein>
<dbReference type="EMBL" id="BSPW01000067">
    <property type="protein sequence ID" value="GLT19167.1"/>
    <property type="molecule type" value="Genomic_DNA"/>
</dbReference>
<dbReference type="Pfam" id="PF07968">
    <property type="entry name" value="Leukocidin"/>
    <property type="match status" value="1"/>
</dbReference>
<keyword evidence="5" id="KW-1185">Reference proteome</keyword>
<dbReference type="PROSITE" id="PS50231">
    <property type="entry name" value="RICIN_B_LECTIN"/>
    <property type="match status" value="1"/>
</dbReference>
<dbReference type="Gene3D" id="2.70.240.20">
    <property type="entry name" value="Leukocidin/Hemolysin toxin, cytolysin domain"/>
    <property type="match status" value="3"/>
</dbReference>
<evidence type="ECO:0000259" key="3">
    <source>
        <dbReference type="SMART" id="SM00458"/>
    </source>
</evidence>
<dbReference type="Gene3D" id="3.30.110.130">
    <property type="entry name" value="Hemolytic toxin, N-terminal domain"/>
    <property type="match status" value="1"/>
</dbReference>
<evidence type="ECO:0000256" key="2">
    <source>
        <dbReference type="SAM" id="SignalP"/>
    </source>
</evidence>
<accession>A0ABQ6F398</accession>
<evidence type="ECO:0000313" key="5">
    <source>
        <dbReference type="Proteomes" id="UP001157138"/>
    </source>
</evidence>
<comment type="caution">
    <text evidence="4">The sequence shown here is derived from an EMBL/GenBank/DDBJ whole genome shotgun (WGS) entry which is preliminary data.</text>
</comment>
<dbReference type="Pfam" id="PF12563">
    <property type="entry name" value="Hemolysin_N"/>
    <property type="match status" value="1"/>
</dbReference>
<dbReference type="InterPro" id="IPR022220">
    <property type="entry name" value="Hemolysin_N"/>
</dbReference>
<dbReference type="SMART" id="SM00458">
    <property type="entry name" value="RICIN"/>
    <property type="match status" value="1"/>
</dbReference>
<organism evidence="4 5">
    <name type="scientific">Vibrio zhanjiangensis</name>
    <dbReference type="NCBI Taxonomy" id="1046128"/>
    <lineage>
        <taxon>Bacteria</taxon>
        <taxon>Pseudomonadati</taxon>
        <taxon>Pseudomonadota</taxon>
        <taxon>Gammaproteobacteria</taxon>
        <taxon>Vibrionales</taxon>
        <taxon>Vibrionaceae</taxon>
        <taxon>Vibrio</taxon>
    </lineage>
</organism>
<feature type="chain" id="PRO_5046537512" evidence="2">
    <location>
        <begin position="26"/>
        <end position="639"/>
    </location>
</feature>
<feature type="domain" description="Ricin B lectin" evidence="3">
    <location>
        <begin position="510"/>
        <end position="627"/>
    </location>
</feature>
<dbReference type="InterPro" id="IPR016183">
    <property type="entry name" value="Leukocidin/Hemolysin_toxin"/>
</dbReference>